<reference evidence="10 11" key="1">
    <citation type="submission" date="2024-04" db="EMBL/GenBank/DDBJ databases">
        <title>Luteolibacter sp. isolated from soil.</title>
        <authorList>
            <person name="An J."/>
        </authorList>
    </citation>
    <scope>NUCLEOTIDE SEQUENCE [LARGE SCALE GENOMIC DNA]</scope>
    <source>
        <strain evidence="10 11">Y139</strain>
    </source>
</reference>
<dbReference type="EMBL" id="JBBUKT010000004">
    <property type="protein sequence ID" value="MEK7951514.1"/>
    <property type="molecule type" value="Genomic_DNA"/>
</dbReference>
<dbReference type="InterPro" id="IPR011006">
    <property type="entry name" value="CheY-like_superfamily"/>
</dbReference>
<feature type="domain" description="Response regulatory" evidence="8">
    <location>
        <begin position="2"/>
        <end position="116"/>
    </location>
</feature>
<evidence type="ECO:0000256" key="4">
    <source>
        <dbReference type="ARBA" id="ARBA00023125"/>
    </source>
</evidence>
<evidence type="ECO:0000313" key="10">
    <source>
        <dbReference type="EMBL" id="MEK7951514.1"/>
    </source>
</evidence>
<protein>
    <submittedName>
        <fullName evidence="10">Response regulator transcription factor</fullName>
    </submittedName>
</protein>
<keyword evidence="1 6" id="KW-0597">Phosphoprotein</keyword>
<dbReference type="RefSeq" id="WP_341405117.1">
    <property type="nucleotide sequence ID" value="NZ_JBBUKT010000004.1"/>
</dbReference>
<dbReference type="InterPro" id="IPR001789">
    <property type="entry name" value="Sig_transdc_resp-reg_receiver"/>
</dbReference>
<evidence type="ECO:0000259" key="9">
    <source>
        <dbReference type="PROSITE" id="PS51755"/>
    </source>
</evidence>
<dbReference type="InterPro" id="IPR001867">
    <property type="entry name" value="OmpR/PhoB-type_DNA-bd"/>
</dbReference>
<dbReference type="SMART" id="SM00862">
    <property type="entry name" value="Trans_reg_C"/>
    <property type="match status" value="1"/>
</dbReference>
<keyword evidence="5" id="KW-0804">Transcription</keyword>
<name>A0ABU9AWZ9_9BACT</name>
<keyword evidence="11" id="KW-1185">Reference proteome</keyword>
<evidence type="ECO:0000256" key="2">
    <source>
        <dbReference type="ARBA" id="ARBA00023012"/>
    </source>
</evidence>
<dbReference type="Gene3D" id="1.10.10.10">
    <property type="entry name" value="Winged helix-like DNA-binding domain superfamily/Winged helix DNA-binding domain"/>
    <property type="match status" value="1"/>
</dbReference>
<organism evidence="10 11">
    <name type="scientific">Luteolibacter soli</name>
    <dbReference type="NCBI Taxonomy" id="3135280"/>
    <lineage>
        <taxon>Bacteria</taxon>
        <taxon>Pseudomonadati</taxon>
        <taxon>Verrucomicrobiota</taxon>
        <taxon>Verrucomicrobiia</taxon>
        <taxon>Verrucomicrobiales</taxon>
        <taxon>Verrucomicrobiaceae</taxon>
        <taxon>Luteolibacter</taxon>
    </lineage>
</organism>
<keyword evidence="4 7" id="KW-0238">DNA-binding</keyword>
<keyword evidence="2" id="KW-0902">Two-component regulatory system</keyword>
<dbReference type="Pfam" id="PF00072">
    <property type="entry name" value="Response_reg"/>
    <property type="match status" value="1"/>
</dbReference>
<dbReference type="Gene3D" id="3.40.50.2300">
    <property type="match status" value="1"/>
</dbReference>
<dbReference type="PANTHER" id="PTHR48111">
    <property type="entry name" value="REGULATOR OF RPOS"/>
    <property type="match status" value="1"/>
</dbReference>
<evidence type="ECO:0000256" key="1">
    <source>
        <dbReference type="ARBA" id="ARBA00022553"/>
    </source>
</evidence>
<evidence type="ECO:0000313" key="11">
    <source>
        <dbReference type="Proteomes" id="UP001371305"/>
    </source>
</evidence>
<dbReference type="PANTHER" id="PTHR48111:SF22">
    <property type="entry name" value="REGULATOR OF RPOS"/>
    <property type="match status" value="1"/>
</dbReference>
<evidence type="ECO:0000256" key="6">
    <source>
        <dbReference type="PROSITE-ProRule" id="PRU00169"/>
    </source>
</evidence>
<gene>
    <name evidence="10" type="ORF">WKV53_13440</name>
</gene>
<dbReference type="PROSITE" id="PS50110">
    <property type="entry name" value="RESPONSE_REGULATORY"/>
    <property type="match status" value="1"/>
</dbReference>
<dbReference type="PROSITE" id="PS51755">
    <property type="entry name" value="OMPR_PHOB"/>
    <property type="match status" value="1"/>
</dbReference>
<sequence length="218" mass="24072">MRILVAEDSKSLRNSLRRALQHAGHAVDLAANGMEGLAAVALHAYDVIILDIMMPEIDGLAMLAELREQQNPVHVLLLTARDTLDDKIAGFRAGADDYLVKPFALDELLLRVTALGRRAHGIKQPLLSIGPLELDLGARIVTRSGTPLDLTAREWRLLECLARRVGKVVPRSEIEECIYDELVEPMSNVVDAAVYGLRRKIGRDLIQTRRGLGYVLSP</sequence>
<evidence type="ECO:0000256" key="3">
    <source>
        <dbReference type="ARBA" id="ARBA00023015"/>
    </source>
</evidence>
<dbReference type="CDD" id="cd00383">
    <property type="entry name" value="trans_reg_C"/>
    <property type="match status" value="1"/>
</dbReference>
<feature type="DNA-binding region" description="OmpR/PhoB-type" evidence="7">
    <location>
        <begin position="124"/>
        <end position="218"/>
    </location>
</feature>
<proteinExistence type="predicted"/>
<keyword evidence="3" id="KW-0805">Transcription regulation</keyword>
<evidence type="ECO:0000259" key="8">
    <source>
        <dbReference type="PROSITE" id="PS50110"/>
    </source>
</evidence>
<dbReference type="Gene3D" id="6.10.250.690">
    <property type="match status" value="1"/>
</dbReference>
<dbReference type="InterPro" id="IPR036388">
    <property type="entry name" value="WH-like_DNA-bd_sf"/>
</dbReference>
<dbReference type="Pfam" id="PF00486">
    <property type="entry name" value="Trans_reg_C"/>
    <property type="match status" value="1"/>
</dbReference>
<feature type="modified residue" description="4-aspartylphosphate" evidence="6">
    <location>
        <position position="51"/>
    </location>
</feature>
<evidence type="ECO:0000256" key="7">
    <source>
        <dbReference type="PROSITE-ProRule" id="PRU01091"/>
    </source>
</evidence>
<dbReference type="Proteomes" id="UP001371305">
    <property type="component" value="Unassembled WGS sequence"/>
</dbReference>
<dbReference type="InterPro" id="IPR039420">
    <property type="entry name" value="WalR-like"/>
</dbReference>
<accession>A0ABU9AWZ9</accession>
<comment type="caution">
    <text evidence="10">The sequence shown here is derived from an EMBL/GenBank/DDBJ whole genome shotgun (WGS) entry which is preliminary data.</text>
</comment>
<feature type="domain" description="OmpR/PhoB-type" evidence="9">
    <location>
        <begin position="124"/>
        <end position="218"/>
    </location>
</feature>
<evidence type="ECO:0000256" key="5">
    <source>
        <dbReference type="ARBA" id="ARBA00023163"/>
    </source>
</evidence>
<dbReference type="SUPFAM" id="SSF52172">
    <property type="entry name" value="CheY-like"/>
    <property type="match status" value="1"/>
</dbReference>
<dbReference type="SMART" id="SM00448">
    <property type="entry name" value="REC"/>
    <property type="match status" value="1"/>
</dbReference>